<name>A0A137PIH2_CONC2</name>
<proteinExistence type="predicted"/>
<dbReference type="AlphaFoldDB" id="A0A137PIH2"/>
<gene>
    <name evidence="2" type="ORF">CONCODRAFT_2117</name>
</gene>
<evidence type="ECO:0000313" key="2">
    <source>
        <dbReference type="EMBL" id="KXN74789.1"/>
    </source>
</evidence>
<dbReference type="Proteomes" id="UP000070444">
    <property type="component" value="Unassembled WGS sequence"/>
</dbReference>
<dbReference type="EMBL" id="KQ964420">
    <property type="protein sequence ID" value="KXN74789.1"/>
    <property type="molecule type" value="Genomic_DNA"/>
</dbReference>
<dbReference type="Gene3D" id="1.20.1070.10">
    <property type="entry name" value="Rhodopsin 7-helix transmembrane proteins"/>
    <property type="match status" value="1"/>
</dbReference>
<feature type="transmembrane region" description="Helical" evidence="1">
    <location>
        <begin position="41"/>
        <end position="63"/>
    </location>
</feature>
<feature type="transmembrane region" description="Helical" evidence="1">
    <location>
        <begin position="122"/>
        <end position="149"/>
    </location>
</feature>
<sequence>MILITLIDLAWSIQKIIYDILILIYGTEIFYSEGNLCQLSALTLGVTFRCSIWSLATLSMIRFIHGCLRVRAFPVFWFAFLGLNICFNVSMGIYSMMERSAKQNTTGVMCASFQTLVPTSQYILLFNIVYLTLGSLIIVLCYFGSTVYINQSIRYMVRDARMKRDEELESNLIRQRWVLFINFGIISIVYLLAFYPPVISYILKHLYGHKRGFVEDALITVWGQLPCLFNSILTIYLHPETNLRFFNFCRDIYDFYF</sequence>
<reference evidence="2 3" key="1">
    <citation type="journal article" date="2015" name="Genome Biol. Evol.">
        <title>Phylogenomic analyses indicate that early fungi evolved digesting cell walls of algal ancestors of land plants.</title>
        <authorList>
            <person name="Chang Y."/>
            <person name="Wang S."/>
            <person name="Sekimoto S."/>
            <person name="Aerts A.L."/>
            <person name="Choi C."/>
            <person name="Clum A."/>
            <person name="LaButti K.M."/>
            <person name="Lindquist E.A."/>
            <person name="Yee Ngan C."/>
            <person name="Ohm R.A."/>
            <person name="Salamov A.A."/>
            <person name="Grigoriev I.V."/>
            <person name="Spatafora J.W."/>
            <person name="Berbee M.L."/>
        </authorList>
    </citation>
    <scope>NUCLEOTIDE SEQUENCE [LARGE SCALE GENOMIC DNA]</scope>
    <source>
        <strain evidence="2 3">NRRL 28638</strain>
    </source>
</reference>
<organism evidence="2 3">
    <name type="scientific">Conidiobolus coronatus (strain ATCC 28846 / CBS 209.66 / NRRL 28638)</name>
    <name type="common">Delacroixia coronata</name>
    <dbReference type="NCBI Taxonomy" id="796925"/>
    <lineage>
        <taxon>Eukaryota</taxon>
        <taxon>Fungi</taxon>
        <taxon>Fungi incertae sedis</taxon>
        <taxon>Zoopagomycota</taxon>
        <taxon>Entomophthoromycotina</taxon>
        <taxon>Entomophthoromycetes</taxon>
        <taxon>Entomophthorales</taxon>
        <taxon>Ancylistaceae</taxon>
        <taxon>Conidiobolus</taxon>
    </lineage>
</organism>
<feature type="transmembrane region" description="Helical" evidence="1">
    <location>
        <begin position="177"/>
        <end position="197"/>
    </location>
</feature>
<keyword evidence="1" id="KW-0812">Transmembrane</keyword>
<feature type="transmembrane region" description="Helical" evidence="1">
    <location>
        <begin position="75"/>
        <end position="97"/>
    </location>
</feature>
<protein>
    <recommendedName>
        <fullName evidence="4">G-protein coupled receptors family 1 profile domain-containing protein</fullName>
    </recommendedName>
</protein>
<evidence type="ECO:0008006" key="4">
    <source>
        <dbReference type="Google" id="ProtNLM"/>
    </source>
</evidence>
<evidence type="ECO:0000313" key="3">
    <source>
        <dbReference type="Proteomes" id="UP000070444"/>
    </source>
</evidence>
<accession>A0A137PIH2</accession>
<evidence type="ECO:0000256" key="1">
    <source>
        <dbReference type="SAM" id="Phobius"/>
    </source>
</evidence>
<keyword evidence="3" id="KW-1185">Reference proteome</keyword>
<feature type="transmembrane region" description="Helical" evidence="1">
    <location>
        <begin position="217"/>
        <end position="237"/>
    </location>
</feature>
<keyword evidence="1" id="KW-0472">Membrane</keyword>
<keyword evidence="1" id="KW-1133">Transmembrane helix</keyword>